<keyword evidence="1" id="KW-0732">Signal</keyword>
<keyword evidence="3" id="KW-1185">Reference proteome</keyword>
<dbReference type="AlphaFoldDB" id="A0A844DGQ4"/>
<comment type="caution">
    <text evidence="2">The sequence shown here is derived from an EMBL/GenBank/DDBJ whole genome shotgun (WGS) entry which is preliminary data.</text>
</comment>
<evidence type="ECO:0000256" key="1">
    <source>
        <dbReference type="SAM" id="SignalP"/>
    </source>
</evidence>
<evidence type="ECO:0000313" key="2">
    <source>
        <dbReference type="EMBL" id="MRW87529.1"/>
    </source>
</evidence>
<feature type="signal peptide" evidence="1">
    <location>
        <begin position="1"/>
        <end position="21"/>
    </location>
</feature>
<dbReference type="EMBL" id="WKJL01000028">
    <property type="protein sequence ID" value="MRW87529.1"/>
    <property type="molecule type" value="Genomic_DNA"/>
</dbReference>
<organism evidence="2 3">
    <name type="scientific">Duganella aquatilis</name>
    <dbReference type="NCBI Taxonomy" id="2666082"/>
    <lineage>
        <taxon>Bacteria</taxon>
        <taxon>Pseudomonadati</taxon>
        <taxon>Pseudomonadota</taxon>
        <taxon>Betaproteobacteria</taxon>
        <taxon>Burkholderiales</taxon>
        <taxon>Oxalobacteraceae</taxon>
        <taxon>Telluria group</taxon>
        <taxon>Duganella</taxon>
    </lineage>
</organism>
<protein>
    <recommendedName>
        <fullName evidence="4">Transporter substrate-binding domain-containing protein</fullName>
    </recommendedName>
</protein>
<dbReference type="RefSeq" id="WP_154360768.1">
    <property type="nucleotide sequence ID" value="NZ_WKJL01000028.1"/>
</dbReference>
<evidence type="ECO:0000313" key="3">
    <source>
        <dbReference type="Proteomes" id="UP000439986"/>
    </source>
</evidence>
<dbReference type="SUPFAM" id="SSF53850">
    <property type="entry name" value="Periplasmic binding protein-like II"/>
    <property type="match status" value="1"/>
</dbReference>
<dbReference type="Proteomes" id="UP000439986">
    <property type="component" value="Unassembled WGS sequence"/>
</dbReference>
<feature type="chain" id="PRO_5032421093" description="Transporter substrate-binding domain-containing protein" evidence="1">
    <location>
        <begin position="22"/>
        <end position="258"/>
    </location>
</feature>
<evidence type="ECO:0008006" key="4">
    <source>
        <dbReference type="Google" id="ProtNLM"/>
    </source>
</evidence>
<proteinExistence type="predicted"/>
<sequence>MKFSRRCSLILFLLLPDLADAAGPTERVERTIVMSTLAPMSMGKPLSLNAQIYSEAFHRLGYRLVVMPLPPLRATMLIELGLIDGELERSTEYGIAHPSLLRIDEVSQFRTLAAYVRDGSIKTFGWSSFNSSGHRFEYRMGIHVAEAGMANLVPNGQVSTINNTTQGLRKLALGRTDVYIDFDERVSLEMKTNPLLQDQRIYRSGTVQRVRLHAYLNQKNAALAPRLVEVLSAMKREGVVANYERAVKSETNSYLASR</sequence>
<gene>
    <name evidence="2" type="ORF">GJ698_26000</name>
</gene>
<accession>A0A844DGQ4</accession>
<name>A0A844DGQ4_9BURK</name>
<reference evidence="2 3" key="1">
    <citation type="submission" date="2019-11" db="EMBL/GenBank/DDBJ databases">
        <title>Novel species isolated from a subtropical stream in China.</title>
        <authorList>
            <person name="Lu H."/>
        </authorList>
    </citation>
    <scope>NUCLEOTIDE SEQUENCE [LARGE SCALE GENOMIC DNA]</scope>
    <source>
        <strain evidence="2 3">FT26W</strain>
    </source>
</reference>